<dbReference type="Proteomes" id="UP000501367">
    <property type="component" value="Chromosome"/>
</dbReference>
<gene>
    <name evidence="1" type="ORF">HGP31_24325</name>
</gene>
<dbReference type="GeneID" id="72196752"/>
<reference evidence="1 2" key="1">
    <citation type="submission" date="2020-04" db="EMBL/GenBank/DDBJ databases">
        <authorList>
            <person name="Yao Y."/>
            <person name="He Z."/>
        </authorList>
    </citation>
    <scope>NUCLEOTIDE SEQUENCE [LARGE SCALE GENOMIC DNA]</scope>
    <source>
        <strain evidence="1 2">CY-1</strain>
    </source>
</reference>
<organism evidence="1 2">
    <name type="scientific">Pseudomonas umsongensis</name>
    <dbReference type="NCBI Taxonomy" id="198618"/>
    <lineage>
        <taxon>Bacteria</taxon>
        <taxon>Pseudomonadati</taxon>
        <taxon>Pseudomonadota</taxon>
        <taxon>Gammaproteobacteria</taxon>
        <taxon>Pseudomonadales</taxon>
        <taxon>Pseudomonadaceae</taxon>
        <taxon>Pseudomonas</taxon>
    </lineage>
</organism>
<dbReference type="EMBL" id="CP051487">
    <property type="protein sequence ID" value="QJC81281.1"/>
    <property type="molecule type" value="Genomic_DNA"/>
</dbReference>
<proteinExistence type="predicted"/>
<sequence>MIETDIPDDIIIRRYLTPFKFEYLIKNKSLYMASYSSFSDQLEGGITAADYIRNSNEPDLLSAADDILGRIGDRDGYEERRRRSAELVSELRARKFETIFGQESRDNYEAYLKNARNWLYACCLHTYDYECHAMWEIYGKEKHPYRGSLFDLPEGSGFCIETTVARLKENVLLLEGHKFALSMVDYINHSDASATENPLHQFTRKARHFEFEKEVRLIAWPTSEDIVFSYKFEQSSVNDVGQVSPNIKDMNRFISRIIFSPGMPDDCVEAVTQVCRAQGLICNMDKSALDEKPMLDVYGYLAAYPKP</sequence>
<protein>
    <recommendedName>
        <fullName evidence="3">DUF2971 domain-containing protein</fullName>
    </recommendedName>
</protein>
<dbReference type="KEGG" id="pum:HGP31_24325"/>
<dbReference type="AlphaFoldDB" id="A0AAE7DG91"/>
<accession>A0AAE7DG91</accession>
<name>A0AAE7DG91_9PSED</name>
<dbReference type="RefSeq" id="WP_168758814.1">
    <property type="nucleotide sequence ID" value="NZ_CP051487.1"/>
</dbReference>
<evidence type="ECO:0000313" key="1">
    <source>
        <dbReference type="EMBL" id="QJC81281.1"/>
    </source>
</evidence>
<evidence type="ECO:0000313" key="2">
    <source>
        <dbReference type="Proteomes" id="UP000501367"/>
    </source>
</evidence>
<evidence type="ECO:0008006" key="3">
    <source>
        <dbReference type="Google" id="ProtNLM"/>
    </source>
</evidence>